<name>A0A6J6H646_9ZZZZ</name>
<reference evidence="1" key="1">
    <citation type="submission" date="2020-05" db="EMBL/GenBank/DDBJ databases">
        <authorList>
            <person name="Chiriac C."/>
            <person name="Salcher M."/>
            <person name="Ghai R."/>
            <person name="Kavagutti S V."/>
        </authorList>
    </citation>
    <scope>NUCLEOTIDE SEQUENCE</scope>
</reference>
<dbReference type="AlphaFoldDB" id="A0A6J6H646"/>
<organism evidence="1">
    <name type="scientific">freshwater metagenome</name>
    <dbReference type="NCBI Taxonomy" id="449393"/>
    <lineage>
        <taxon>unclassified sequences</taxon>
        <taxon>metagenomes</taxon>
        <taxon>ecological metagenomes</taxon>
    </lineage>
</organism>
<accession>A0A6J6H646</accession>
<proteinExistence type="predicted"/>
<protein>
    <submittedName>
        <fullName evidence="1">Unannotated protein</fullName>
    </submittedName>
</protein>
<dbReference type="EMBL" id="CAEZUX010000008">
    <property type="protein sequence ID" value="CAB4607249.1"/>
    <property type="molecule type" value="Genomic_DNA"/>
</dbReference>
<gene>
    <name evidence="1" type="ORF">UFOPK1874_00191</name>
</gene>
<evidence type="ECO:0000313" key="1">
    <source>
        <dbReference type="EMBL" id="CAB4607249.1"/>
    </source>
</evidence>
<sequence length="160" mass="17641">MCPDACSNVCRDVRVEFAVFDRTIGHVVVEPPTRCILIVRKPCVRSKGSIVSSHDVESNRRLNVVPRVAMSVGVPRNHSVGELQSLNGISGLCKVCGREDARKMRTILHHADAPAMNGLVEYTMKLLPRTGLKTRSAMRMDFGPSMMSHSSSLRYFVTSG</sequence>